<reference evidence="3 4" key="1">
    <citation type="submission" date="2018-06" db="EMBL/GenBank/DDBJ databases">
        <title>Genomic Encyclopedia of Type Strains, Phase IV (KMG-IV): sequencing the most valuable type-strain genomes for metagenomic binning, comparative biology and taxonomic classification.</title>
        <authorList>
            <person name="Goeker M."/>
        </authorList>
    </citation>
    <scope>NUCLEOTIDE SEQUENCE [LARGE SCALE GENOMIC DNA]</scope>
    <source>
        <strain evidence="3 4">DSM 24032</strain>
    </source>
</reference>
<evidence type="ECO:0000313" key="3">
    <source>
        <dbReference type="EMBL" id="RBP49360.1"/>
    </source>
</evidence>
<evidence type="ECO:0000256" key="1">
    <source>
        <dbReference type="SAM" id="Phobius"/>
    </source>
</evidence>
<keyword evidence="1" id="KW-0472">Membrane</keyword>
<organism evidence="3 4">
    <name type="scientific">Arenicella xantha</name>
    <dbReference type="NCBI Taxonomy" id="644221"/>
    <lineage>
        <taxon>Bacteria</taxon>
        <taxon>Pseudomonadati</taxon>
        <taxon>Pseudomonadota</taxon>
        <taxon>Gammaproteobacteria</taxon>
        <taxon>Arenicellales</taxon>
        <taxon>Arenicellaceae</taxon>
        <taxon>Arenicella</taxon>
    </lineage>
</organism>
<keyword evidence="1" id="KW-0812">Transmembrane</keyword>
<dbReference type="Pfam" id="PF14257">
    <property type="entry name" value="DUF4349"/>
    <property type="match status" value="1"/>
</dbReference>
<comment type="caution">
    <text evidence="3">The sequence shown here is derived from an EMBL/GenBank/DDBJ whole genome shotgun (WGS) entry which is preliminary data.</text>
</comment>
<dbReference type="InterPro" id="IPR025645">
    <property type="entry name" value="DUF4349"/>
</dbReference>
<keyword evidence="4" id="KW-1185">Reference proteome</keyword>
<dbReference type="AlphaFoldDB" id="A0A395JHC2"/>
<accession>A0A395JHC2</accession>
<keyword evidence="1" id="KW-1133">Transmembrane helix</keyword>
<evidence type="ECO:0000259" key="2">
    <source>
        <dbReference type="Pfam" id="PF14257"/>
    </source>
</evidence>
<protein>
    <submittedName>
        <fullName evidence="3">Uncharacterized protein DUF4349</fullName>
    </submittedName>
</protein>
<feature type="domain" description="DUF4349" evidence="2">
    <location>
        <begin position="81"/>
        <end position="255"/>
    </location>
</feature>
<dbReference type="RefSeq" id="WP_113955219.1">
    <property type="nucleotide sequence ID" value="NZ_QNRT01000004.1"/>
</dbReference>
<dbReference type="EMBL" id="QNRT01000004">
    <property type="protein sequence ID" value="RBP49360.1"/>
    <property type="molecule type" value="Genomic_DNA"/>
</dbReference>
<name>A0A395JHC2_9GAMM</name>
<dbReference type="Proteomes" id="UP000253083">
    <property type="component" value="Unassembled WGS sequence"/>
</dbReference>
<dbReference type="InParanoid" id="A0A395JHC2"/>
<proteinExistence type="predicted"/>
<dbReference type="OrthoDB" id="5701987at2"/>
<feature type="transmembrane region" description="Helical" evidence="1">
    <location>
        <begin position="234"/>
        <end position="255"/>
    </location>
</feature>
<sequence length="266" mass="29830">MNYIKYILSSLILLNIIGCSSESSYDAASLSKRKEASVEAEQRNRSEYLAYEHRITIDLPKDDIGKIFEEIISFCADDTTNKCTIIHSSINTGDYSSSNIQARVLPAGVEPLLSLASGQGNILNKSTDVEDLQDAIVNGSKRLEMLLQYQSRLIELEKESTSDIESLIKIAQELSKVQSNIEYAQGEKAKLLQRTQMDIVHISLRSRSYVSFWGPISGSLADFGENLSEGISQAIITVAYLLPWVLIVLFLLYVLRIVWRKTRAKE</sequence>
<evidence type="ECO:0000313" key="4">
    <source>
        <dbReference type="Proteomes" id="UP000253083"/>
    </source>
</evidence>
<gene>
    <name evidence="3" type="ORF">DFR28_104291</name>
</gene>